<sequence length="42" mass="4989">MIYPKKAARDNNHIKSVIWPIITNPNCADERITFVHFADRYE</sequence>
<proteinExistence type="predicted"/>
<dbReference type="KEGG" id="cmp:Cha6605_1488"/>
<name>K9UDC3_CHAP6</name>
<dbReference type="EMBL" id="CP003600">
    <property type="protein sequence ID" value="AFY92653.1"/>
    <property type="molecule type" value="Genomic_DNA"/>
</dbReference>
<evidence type="ECO:0000313" key="1">
    <source>
        <dbReference type="EMBL" id="AFY92653.1"/>
    </source>
</evidence>
<dbReference type="AlphaFoldDB" id="K9UDC3"/>
<dbReference type="STRING" id="1173020.Cha6605_1488"/>
<dbReference type="Proteomes" id="UP000010366">
    <property type="component" value="Chromosome"/>
</dbReference>
<organism evidence="1 2">
    <name type="scientific">Chamaesiphon minutus (strain ATCC 27169 / PCC 6605)</name>
    <dbReference type="NCBI Taxonomy" id="1173020"/>
    <lineage>
        <taxon>Bacteria</taxon>
        <taxon>Bacillati</taxon>
        <taxon>Cyanobacteriota</taxon>
        <taxon>Cyanophyceae</taxon>
        <taxon>Gomontiellales</taxon>
        <taxon>Chamaesiphonaceae</taxon>
        <taxon>Chamaesiphon</taxon>
    </lineage>
</organism>
<accession>K9UDC3</accession>
<protein>
    <submittedName>
        <fullName evidence="1">Uncharacterized protein</fullName>
    </submittedName>
</protein>
<reference evidence="1 2" key="1">
    <citation type="submission" date="2012-05" db="EMBL/GenBank/DDBJ databases">
        <title>Finished chromosome of genome of Chamaesiphon sp. PCC 6605.</title>
        <authorList>
            <consortium name="US DOE Joint Genome Institute"/>
            <person name="Gugger M."/>
            <person name="Coursin T."/>
            <person name="Rippka R."/>
            <person name="Tandeau De Marsac N."/>
            <person name="Huntemann M."/>
            <person name="Wei C.-L."/>
            <person name="Han J."/>
            <person name="Detter J.C."/>
            <person name="Han C."/>
            <person name="Tapia R."/>
            <person name="Chen A."/>
            <person name="Kyrpides N."/>
            <person name="Mavromatis K."/>
            <person name="Markowitz V."/>
            <person name="Szeto E."/>
            <person name="Ivanova N."/>
            <person name="Pagani I."/>
            <person name="Pati A."/>
            <person name="Goodwin L."/>
            <person name="Nordberg H.P."/>
            <person name="Cantor M.N."/>
            <person name="Hua S.X."/>
            <person name="Woyke T."/>
            <person name="Kerfeld C.A."/>
        </authorList>
    </citation>
    <scope>NUCLEOTIDE SEQUENCE [LARGE SCALE GENOMIC DNA]</scope>
    <source>
        <strain evidence="2">ATCC 27169 / PCC 6605</strain>
    </source>
</reference>
<evidence type="ECO:0000313" key="2">
    <source>
        <dbReference type="Proteomes" id="UP000010366"/>
    </source>
</evidence>
<dbReference type="HOGENOM" id="CLU_3249086_0_0_3"/>
<gene>
    <name evidence="1" type="ORF">Cha6605_1488</name>
</gene>
<keyword evidence="2" id="KW-1185">Reference proteome</keyword>